<sequence length="262" mass="28148">MPVRPTLPSRSLAPALLLAAALWSAPAWAEFETELLAVFCAACHGTDGNSIGVATPTIASLSPEYLVDSMIAYKTKTRRSTVMGRIAKGYSDADIDKLLICQALMEGREAEISLSPGFRWGATLLPGQDITMDDVYNQTAITYPAAYHMAMTGVRIRDILEDVADNLFNPNPYYQQGGDMVPVGGLGYAIDVSKPMGQRIGAMTLLRTGKAIDASASYAVAGWASVNEGTEGPPVFDLVRSFIERRQVVNIPENETVKVSGL</sequence>
<dbReference type="Proteomes" id="UP000019486">
    <property type="component" value="Unassembled WGS sequence"/>
</dbReference>
<dbReference type="Pfam" id="PF02872">
    <property type="entry name" value="5_nucleotid_C"/>
    <property type="match status" value="1"/>
</dbReference>
<feature type="domain" description="5'-Nucleotidase C-terminal" evidence="2">
    <location>
        <begin position="99"/>
        <end position="236"/>
    </location>
</feature>
<dbReference type="STRING" id="1385369.N825_02660"/>
<accession>W9HDV3</accession>
<dbReference type="InterPro" id="IPR008334">
    <property type="entry name" value="5'-Nucleotdase_C"/>
</dbReference>
<feature type="chain" id="PRO_5004921807" description="5'-Nucleotidase C-terminal domain-containing protein" evidence="1">
    <location>
        <begin position="30"/>
        <end position="262"/>
    </location>
</feature>
<dbReference type="InterPro" id="IPR036909">
    <property type="entry name" value="Cyt_c-like_dom_sf"/>
</dbReference>
<protein>
    <recommendedName>
        <fullName evidence="2">5'-Nucleotidase C-terminal domain-containing protein</fullName>
    </recommendedName>
</protein>
<dbReference type="AlphaFoldDB" id="W9HDV3"/>
<dbReference type="Gene3D" id="1.10.760.10">
    <property type="entry name" value="Cytochrome c-like domain"/>
    <property type="match status" value="1"/>
</dbReference>
<dbReference type="PATRIC" id="fig|1385369.3.peg.527"/>
<dbReference type="SUPFAM" id="SSF46626">
    <property type="entry name" value="Cytochrome c"/>
    <property type="match status" value="1"/>
</dbReference>
<proteinExistence type="predicted"/>
<keyword evidence="1" id="KW-0732">Signal</keyword>
<gene>
    <name evidence="3" type="ORF">N825_02660</name>
</gene>
<feature type="signal peptide" evidence="1">
    <location>
        <begin position="1"/>
        <end position="29"/>
    </location>
</feature>
<dbReference type="GO" id="GO:0009055">
    <property type="term" value="F:electron transfer activity"/>
    <property type="evidence" value="ECO:0007669"/>
    <property type="project" value="InterPro"/>
</dbReference>
<dbReference type="Gene3D" id="3.90.780.10">
    <property type="entry name" value="5'-Nucleotidase, C-terminal domain"/>
    <property type="match status" value="1"/>
</dbReference>
<evidence type="ECO:0000313" key="4">
    <source>
        <dbReference type="Proteomes" id="UP000019486"/>
    </source>
</evidence>
<dbReference type="RefSeq" id="WP_037446198.1">
    <property type="nucleotide sequence ID" value="NZ_AVFL01000001.1"/>
</dbReference>
<name>W9HDV3_9PROT</name>
<organism evidence="3 4">
    <name type="scientific">Skermanella stibiiresistens SB22</name>
    <dbReference type="NCBI Taxonomy" id="1385369"/>
    <lineage>
        <taxon>Bacteria</taxon>
        <taxon>Pseudomonadati</taxon>
        <taxon>Pseudomonadota</taxon>
        <taxon>Alphaproteobacteria</taxon>
        <taxon>Rhodospirillales</taxon>
        <taxon>Azospirillaceae</taxon>
        <taxon>Skermanella</taxon>
    </lineage>
</organism>
<dbReference type="EMBL" id="AVFL01000001">
    <property type="protein sequence ID" value="EWY42887.1"/>
    <property type="molecule type" value="Genomic_DNA"/>
</dbReference>
<dbReference type="GO" id="GO:0016787">
    <property type="term" value="F:hydrolase activity"/>
    <property type="evidence" value="ECO:0007669"/>
    <property type="project" value="InterPro"/>
</dbReference>
<reference evidence="3 4" key="1">
    <citation type="submission" date="2013-08" db="EMBL/GenBank/DDBJ databases">
        <title>The genome sequence of Skermanella stibiiresistens.</title>
        <authorList>
            <person name="Zhu W."/>
            <person name="Wang G."/>
        </authorList>
    </citation>
    <scope>NUCLEOTIDE SEQUENCE [LARGE SCALE GENOMIC DNA]</scope>
    <source>
        <strain evidence="3 4">SB22</strain>
    </source>
</reference>
<comment type="caution">
    <text evidence="3">The sequence shown here is derived from an EMBL/GenBank/DDBJ whole genome shotgun (WGS) entry which is preliminary data.</text>
</comment>
<evidence type="ECO:0000259" key="2">
    <source>
        <dbReference type="Pfam" id="PF02872"/>
    </source>
</evidence>
<dbReference type="InterPro" id="IPR036907">
    <property type="entry name" value="5'-Nucleotdase_C_sf"/>
</dbReference>
<dbReference type="GO" id="GO:0009166">
    <property type="term" value="P:nucleotide catabolic process"/>
    <property type="evidence" value="ECO:0007669"/>
    <property type="project" value="InterPro"/>
</dbReference>
<evidence type="ECO:0000256" key="1">
    <source>
        <dbReference type="SAM" id="SignalP"/>
    </source>
</evidence>
<dbReference type="SUPFAM" id="SSF55816">
    <property type="entry name" value="5'-nucleotidase (syn. UDP-sugar hydrolase), C-terminal domain"/>
    <property type="match status" value="1"/>
</dbReference>
<dbReference type="GO" id="GO:0020037">
    <property type="term" value="F:heme binding"/>
    <property type="evidence" value="ECO:0007669"/>
    <property type="project" value="InterPro"/>
</dbReference>
<keyword evidence="4" id="KW-1185">Reference proteome</keyword>
<evidence type="ECO:0000313" key="3">
    <source>
        <dbReference type="EMBL" id="EWY42887.1"/>
    </source>
</evidence>